<dbReference type="Proteomes" id="UP000186015">
    <property type="component" value="Unassembled WGS sequence"/>
</dbReference>
<proteinExistence type="predicted"/>
<keyword evidence="2" id="KW-0347">Helicase</keyword>
<dbReference type="PROSITE" id="PS51194">
    <property type="entry name" value="HELICASE_CTER"/>
    <property type="match status" value="1"/>
</dbReference>
<evidence type="ECO:0000259" key="1">
    <source>
        <dbReference type="PROSITE" id="PS51194"/>
    </source>
</evidence>
<reference evidence="2 3" key="1">
    <citation type="submission" date="2016-10" db="EMBL/GenBank/DDBJ databases">
        <authorList>
            <person name="de Groot N.N."/>
        </authorList>
    </citation>
    <scope>NUCLEOTIDE SEQUENCE [LARGE SCALE GENOMIC DNA]</scope>
    <source>
        <strain evidence="2 3">KH2T6</strain>
    </source>
</reference>
<dbReference type="RefSeq" id="WP_074833678.1">
    <property type="nucleotide sequence ID" value="NZ_FOAT01000009.1"/>
</dbReference>
<dbReference type="CDD" id="cd18785">
    <property type="entry name" value="SF2_C"/>
    <property type="match status" value="1"/>
</dbReference>
<evidence type="ECO:0000313" key="3">
    <source>
        <dbReference type="Proteomes" id="UP000186015"/>
    </source>
</evidence>
<dbReference type="Gene3D" id="3.40.50.300">
    <property type="entry name" value="P-loop containing nucleotide triphosphate hydrolases"/>
    <property type="match status" value="1"/>
</dbReference>
<accession>A0A1H7LHR9</accession>
<gene>
    <name evidence="2" type="ORF">SAMN05216469_10932</name>
</gene>
<dbReference type="NCBIfam" id="NF038325">
    <property type="entry name" value="DISARM_DrmAS"/>
    <property type="match status" value="1"/>
</dbReference>
<feature type="domain" description="Helicase C-terminal" evidence="1">
    <location>
        <begin position="807"/>
        <end position="987"/>
    </location>
</feature>
<dbReference type="Pfam" id="PF00271">
    <property type="entry name" value="Helicase_C"/>
    <property type="match status" value="1"/>
</dbReference>
<dbReference type="InterPro" id="IPR001650">
    <property type="entry name" value="Helicase_C-like"/>
</dbReference>
<dbReference type="AlphaFoldDB" id="A0A1H7LHR9"/>
<organism evidence="2 3">
    <name type="scientific">Ruminococcus albus</name>
    <dbReference type="NCBI Taxonomy" id="1264"/>
    <lineage>
        <taxon>Bacteria</taxon>
        <taxon>Bacillati</taxon>
        <taxon>Bacillota</taxon>
        <taxon>Clostridia</taxon>
        <taxon>Eubacteriales</taxon>
        <taxon>Oscillospiraceae</taxon>
        <taxon>Ruminococcus</taxon>
    </lineage>
</organism>
<keyword evidence="2" id="KW-0547">Nucleotide-binding</keyword>
<evidence type="ECO:0000313" key="2">
    <source>
        <dbReference type="EMBL" id="SEK98420.1"/>
    </source>
</evidence>
<dbReference type="SUPFAM" id="SSF52540">
    <property type="entry name" value="P-loop containing nucleoside triphosphate hydrolases"/>
    <property type="match status" value="1"/>
</dbReference>
<keyword evidence="2" id="KW-0378">Hydrolase</keyword>
<keyword evidence="2" id="KW-0067">ATP-binding</keyword>
<dbReference type="GO" id="GO:0004386">
    <property type="term" value="F:helicase activity"/>
    <property type="evidence" value="ECO:0007669"/>
    <property type="project" value="UniProtKB-KW"/>
</dbReference>
<protein>
    <submittedName>
        <fullName evidence="2">Helicase conserved C-terminal domain-containing protein</fullName>
    </submittedName>
</protein>
<sequence length="1112" mass="127183">MADRFKYSEVRQKIIEALKTDLIGPMYENEVLDENPQFAYLVGVLAPKKDDNESVADDQEIDTDFDYDAGDFTAGEDDDNEPITVTRFTPPSSIGISFYVETKLPSLQIEISWGDYNKKITPKENAEGKTINAVTYSRIPMKEIINVDLSDIQRTKEYSLISDSNVSVHISKITLKNGYSLVTAYVINKRRNSEDQLETLMFQVQITASSKDCESPFIAEDICREVLASDEFYFKQRPILGRGRGCAAVWGEVNDGRTEYVKSAFIPEYEFPGVSASLDGFDNFYFSMRSLSVKTKKSEIIEKLNVLANSYEQWINEKLINDSKMSEPDFADKIGKDVIQKCNDSLERIREGIKLLIDDEISFEAFCFMNRCMILQRNISNYAKKHGAGIECSFKDFVDPRNPDNNFGWRPFQIAFILMNLSAIVDPNHKDRKVVDLLYFPTGGGKTEAYLGLMAFVIANRRLRAGENDQYNHDGGVTAILRYTLRLLTTQQRDRITKMVIAAEMIRRREYPKYGNEPISIGFWVGGGVTPNSFEDLKENSENPGEARRQKNLIYKQLLTCPFCGKPLTEDDFYIEHEQKSVKVYCGDPTCLFYKYKPHDKISIPVYLVDEEIYAKCPTIILSTVDKFARLPWDVKTNSIFGRIDRVCSRDGCVAIGDAHSKHNRTNQLPASTLLSVKPFLPPELIIQDELHLITGPLGTVYGAYETIIEDMCTYTLNGQKIYPKYVVSTATIKNASEQTKCLYGRNQTSQFPPNGFEIGDSFFIKEIPVNENPFRKYVGICAAGQSVKTALLRIYAIVLQTTYDLSLQDEYKEVIDPYYTLVGYYNSIRELGGAVRLLQDDIPKRINRIKKKYKMSKVRYLYRSANVEITSRMSSFKIPEQLKKLETRFEDKECLDTAIATNMIAVGMDVDRLGLMVVTGQPKQNSEYIQATSRIGRSFPGLVITLYNPYRPRDLSHYENFTGYHSQLYRFVEGTTATPFSARARDRVMHAIIISAIRLKYPNLATNTEASNIDALSEEQLNEVKQLIIDRLNIIKPSARDDADEEINQFIDKWKMLAAQSKQLRYYVYKTDKYNRLMNFYGEICTDIEKATLSSMREVENSANMYYFTED</sequence>
<dbReference type="InterPro" id="IPR027417">
    <property type="entry name" value="P-loop_NTPase"/>
</dbReference>
<dbReference type="OrthoDB" id="713315at2"/>
<dbReference type="EMBL" id="FOAT01000009">
    <property type="protein sequence ID" value="SEK98420.1"/>
    <property type="molecule type" value="Genomic_DNA"/>
</dbReference>
<name>A0A1H7LHR9_RUMAL</name>